<evidence type="ECO:0000256" key="8">
    <source>
        <dbReference type="ARBA" id="ARBA00022801"/>
    </source>
</evidence>
<dbReference type="InterPro" id="IPR011042">
    <property type="entry name" value="6-blade_b-propeller_TolB-like"/>
</dbReference>
<dbReference type="AlphaFoldDB" id="A0AAV4ND40"/>
<dbReference type="Gene3D" id="3.40.50.1820">
    <property type="entry name" value="alpha/beta hydrolase"/>
    <property type="match status" value="1"/>
</dbReference>
<evidence type="ECO:0000256" key="7">
    <source>
        <dbReference type="ARBA" id="ARBA00022490"/>
    </source>
</evidence>
<keyword evidence="8" id="KW-0378">Hydrolase</keyword>
<dbReference type="SUPFAM" id="SSF53474">
    <property type="entry name" value="alpha/beta-Hydrolases"/>
    <property type="match status" value="1"/>
</dbReference>
<keyword evidence="7" id="KW-0963">Cytoplasm</keyword>
<evidence type="ECO:0000256" key="4">
    <source>
        <dbReference type="ARBA" id="ARBA00011881"/>
    </source>
</evidence>
<proteinExistence type="inferred from homology"/>
<comment type="catalytic activity">
    <reaction evidence="1">
        <text>Cleavage of an N-acetyl or N-formyl amino acid from the N-terminus of a polypeptide.</text>
        <dbReference type="EC" id="3.4.19.1"/>
    </reaction>
</comment>
<dbReference type="Proteomes" id="UP001054945">
    <property type="component" value="Unassembled WGS sequence"/>
</dbReference>
<accession>A0AAV4ND40</accession>
<evidence type="ECO:0000256" key="9">
    <source>
        <dbReference type="ARBA" id="ARBA00022990"/>
    </source>
</evidence>
<dbReference type="Pfam" id="PF19283">
    <property type="entry name" value="APEH_N"/>
    <property type="match status" value="1"/>
</dbReference>
<reference evidence="15 16" key="1">
    <citation type="submission" date="2021-06" db="EMBL/GenBank/DDBJ databases">
        <title>Caerostris extrusa draft genome.</title>
        <authorList>
            <person name="Kono N."/>
            <person name="Arakawa K."/>
        </authorList>
    </citation>
    <scope>NUCLEOTIDE SEQUENCE [LARGE SCALE GENOMIC DNA]</scope>
</reference>
<feature type="domain" description="Acylamino-acid-releasing enzyme N-terminal" evidence="14">
    <location>
        <begin position="24"/>
        <end position="383"/>
    </location>
</feature>
<dbReference type="GO" id="GO:0006508">
    <property type="term" value="P:proteolysis"/>
    <property type="evidence" value="ECO:0007669"/>
    <property type="project" value="InterPro"/>
</dbReference>
<dbReference type="InterPro" id="IPR002471">
    <property type="entry name" value="Pept_S9_AS"/>
</dbReference>
<dbReference type="SUPFAM" id="SSF82171">
    <property type="entry name" value="DPP6 N-terminal domain-like"/>
    <property type="match status" value="1"/>
</dbReference>
<dbReference type="PANTHER" id="PTHR42776:SF4">
    <property type="entry name" value="ACYLAMINO-ACID-RELEASING ENZYME"/>
    <property type="match status" value="1"/>
</dbReference>
<evidence type="ECO:0000313" key="15">
    <source>
        <dbReference type="EMBL" id="GIX81740.1"/>
    </source>
</evidence>
<evidence type="ECO:0000259" key="14">
    <source>
        <dbReference type="Pfam" id="PF19283"/>
    </source>
</evidence>
<dbReference type="EC" id="3.4.19.1" evidence="5"/>
<dbReference type="InterPro" id="IPR001375">
    <property type="entry name" value="Peptidase_S9_cat"/>
</dbReference>
<dbReference type="GO" id="GO:0005737">
    <property type="term" value="C:cytoplasm"/>
    <property type="evidence" value="ECO:0007669"/>
    <property type="project" value="UniProtKB-SubCell"/>
</dbReference>
<evidence type="ECO:0000256" key="1">
    <source>
        <dbReference type="ARBA" id="ARBA00000721"/>
    </source>
</evidence>
<sequence length="661" mass="75651">MSEHHSISDYAETYQKINGIKVSYDISSITMCTFSKSGKKQAIFREKKIPEEKLYFEIWSESKKEIAFDMTECKEHGKITKQDPFKCFEWSSDERFLLYTAEEKQPKSVSYFQDTSHSKRKGKGEEYAHREEWGEACVGDHHTVLSLLEITSGSIVVLPTHKIHHDISFGQAKWGPNDESIVFVGWEEFPYRLGVWACRNRKSALYSMDLKSKNIECITPGDNICVRSPRFSPDFDTLIYFENASGGPHFKGAKLKKYNWKTKENFTVVDLVENAPGNEFPGIYADYLPSRCWSEDRKHVYFSTLWRSRMAIVCVDINNGNIQEVDVGKDYGVSSILDVNYNMIIAEISAPNIEPCLIFGHWNESNKSAVEWRFLDSCAPVRHLDINWEIIRLVPEIPNKSYPNLDYDIIVISPKEMQKKCPLIIMPHGGPHSCLPARFLFRHIGFVKLGYTLCLINYRGSAGFGENSINSLPGNIGMQDVADVQQAALHVKNESRFDVGDVFIFGASHGGFIAAHLCGRHPDFYKAAVLMNPSIDICTKVVLLTFLIGKSLCNTYNWVECGFGENFDLTTIITPVHLRVFWEKSPARYVDNVYTPTLLLLGKNDRRVPISQGLKYYKLLKARKVPVQVYLYEDNHQLSKTPHDGDRFMQSILWFDKHLSL</sequence>
<evidence type="ECO:0000313" key="16">
    <source>
        <dbReference type="Proteomes" id="UP001054945"/>
    </source>
</evidence>
<comment type="similarity">
    <text evidence="3">Belongs to the peptidase S9C family.</text>
</comment>
<comment type="subcellular location">
    <subcellularLocation>
        <location evidence="2">Cytoplasm</location>
    </subcellularLocation>
</comment>
<dbReference type="Gene3D" id="2.120.10.30">
    <property type="entry name" value="TolB, C-terminal domain"/>
    <property type="match status" value="1"/>
</dbReference>
<dbReference type="Pfam" id="PF00326">
    <property type="entry name" value="Peptidase_S9"/>
    <property type="match status" value="1"/>
</dbReference>
<protein>
    <recommendedName>
        <fullName evidence="6">Acylamino-acid-releasing enzyme</fullName>
        <ecNumber evidence="5">3.4.19.1</ecNumber>
    </recommendedName>
    <alternativeName>
        <fullName evidence="11">Acyl-peptide hydrolase</fullName>
    </alternativeName>
    <alternativeName>
        <fullName evidence="10">Acylaminoacyl-peptidase</fullName>
    </alternativeName>
</protein>
<dbReference type="InterPro" id="IPR029058">
    <property type="entry name" value="AB_hydrolase_fold"/>
</dbReference>
<dbReference type="PROSITE" id="PS00708">
    <property type="entry name" value="PRO_ENDOPEP_SER"/>
    <property type="match status" value="1"/>
</dbReference>
<evidence type="ECO:0000256" key="10">
    <source>
        <dbReference type="ARBA" id="ARBA00032284"/>
    </source>
</evidence>
<dbReference type="GO" id="GO:0004252">
    <property type="term" value="F:serine-type endopeptidase activity"/>
    <property type="evidence" value="ECO:0007669"/>
    <property type="project" value="InterPro"/>
</dbReference>
<dbReference type="GO" id="GO:0008242">
    <property type="term" value="F:omega peptidase activity"/>
    <property type="evidence" value="ECO:0007669"/>
    <property type="project" value="UniProtKB-EC"/>
</dbReference>
<evidence type="ECO:0000256" key="3">
    <source>
        <dbReference type="ARBA" id="ARBA00010040"/>
    </source>
</evidence>
<evidence type="ECO:0000256" key="5">
    <source>
        <dbReference type="ARBA" id="ARBA00012917"/>
    </source>
</evidence>
<comment type="caution">
    <text evidence="15">The sequence shown here is derived from an EMBL/GenBank/DDBJ whole genome shotgun (WGS) entry which is preliminary data.</text>
</comment>
<name>A0AAV4ND40_CAEEX</name>
<gene>
    <name evidence="15" type="primary">Apeh</name>
    <name evidence="15" type="ORF">CEXT_372831</name>
</gene>
<comment type="function">
    <text evidence="12">This enzyme catalyzes the hydrolysis of the N-terminal peptide bond of an N-acetylated peptide to generate an N-acetylated amino acid and a peptide with a free N-terminus. It preferentially cleaves off Ac-Ala, Ac-Met and Ac-Ser. Also, involved in the degradation of oxidized and glycated proteins.</text>
</comment>
<keyword evidence="16" id="KW-1185">Reference proteome</keyword>
<evidence type="ECO:0000256" key="11">
    <source>
        <dbReference type="ARBA" id="ARBA00032596"/>
    </source>
</evidence>
<evidence type="ECO:0000259" key="13">
    <source>
        <dbReference type="Pfam" id="PF00326"/>
    </source>
</evidence>
<keyword evidence="9" id="KW-0007">Acetylation</keyword>
<comment type="subunit">
    <text evidence="4">Homotetramer.</text>
</comment>
<dbReference type="InterPro" id="IPR045550">
    <property type="entry name" value="AARE_N"/>
</dbReference>
<feature type="domain" description="Peptidase S9 prolyl oligopeptidase catalytic" evidence="13">
    <location>
        <begin position="447"/>
        <end position="659"/>
    </location>
</feature>
<dbReference type="PANTHER" id="PTHR42776">
    <property type="entry name" value="SERINE PEPTIDASE S9 FAMILY MEMBER"/>
    <property type="match status" value="1"/>
</dbReference>
<dbReference type="EMBL" id="BPLR01003161">
    <property type="protein sequence ID" value="GIX81740.1"/>
    <property type="molecule type" value="Genomic_DNA"/>
</dbReference>
<evidence type="ECO:0000256" key="12">
    <source>
        <dbReference type="ARBA" id="ARBA00045885"/>
    </source>
</evidence>
<organism evidence="15 16">
    <name type="scientific">Caerostris extrusa</name>
    <name type="common">Bark spider</name>
    <name type="synonym">Caerostris bankana</name>
    <dbReference type="NCBI Taxonomy" id="172846"/>
    <lineage>
        <taxon>Eukaryota</taxon>
        <taxon>Metazoa</taxon>
        <taxon>Ecdysozoa</taxon>
        <taxon>Arthropoda</taxon>
        <taxon>Chelicerata</taxon>
        <taxon>Arachnida</taxon>
        <taxon>Araneae</taxon>
        <taxon>Araneomorphae</taxon>
        <taxon>Entelegynae</taxon>
        <taxon>Araneoidea</taxon>
        <taxon>Araneidae</taxon>
        <taxon>Caerostris</taxon>
    </lineage>
</organism>
<evidence type="ECO:0000256" key="2">
    <source>
        <dbReference type="ARBA" id="ARBA00004496"/>
    </source>
</evidence>
<evidence type="ECO:0000256" key="6">
    <source>
        <dbReference type="ARBA" id="ARBA00018421"/>
    </source>
</evidence>